<proteinExistence type="predicted"/>
<dbReference type="EMBL" id="FOXQ01000001">
    <property type="protein sequence ID" value="SFP73906.1"/>
    <property type="molecule type" value="Genomic_DNA"/>
</dbReference>
<dbReference type="Pfam" id="PF12771">
    <property type="entry name" value="SusD-like_2"/>
    <property type="match status" value="1"/>
</dbReference>
<dbReference type="OrthoDB" id="9766256at2"/>
<dbReference type="AlphaFoldDB" id="A0A1I5SUH5"/>
<keyword evidence="4" id="KW-1185">Reference proteome</keyword>
<accession>A0A1I5SUH5</accession>
<protein>
    <submittedName>
        <fullName evidence="3">Starch-binding associating with outer membrane</fullName>
    </submittedName>
</protein>
<dbReference type="SUPFAM" id="SSF48452">
    <property type="entry name" value="TPR-like"/>
    <property type="match status" value="1"/>
</dbReference>
<evidence type="ECO:0000256" key="1">
    <source>
        <dbReference type="SAM" id="MobiDB-lite"/>
    </source>
</evidence>
<keyword evidence="2" id="KW-0732">Signal</keyword>
<dbReference type="PROSITE" id="PS51257">
    <property type="entry name" value="PROKAR_LIPOPROTEIN"/>
    <property type="match status" value="1"/>
</dbReference>
<dbReference type="STRING" id="1465490.SAMN05444277_101932"/>
<dbReference type="RefSeq" id="WP_090654985.1">
    <property type="nucleotide sequence ID" value="NZ_FOXQ01000001.1"/>
</dbReference>
<evidence type="ECO:0000313" key="3">
    <source>
        <dbReference type="EMBL" id="SFP73906.1"/>
    </source>
</evidence>
<evidence type="ECO:0000313" key="4">
    <source>
        <dbReference type="Proteomes" id="UP000199031"/>
    </source>
</evidence>
<sequence length="541" mass="58635">MKKILIFIGAATVMLAASCTKDFDKINTNPGSASGENFDPNLLLPTAEINYVSTIQGYSGAILFQSMWVQIFANAEYPTYYSNGDKYVASGNILTYAASIWNNAYQAASKAKEIQNLIAEKGTAQTNLSSVAFIVQLLNLELITDVYGDCPYSQALQAKTANIAFPVYDKQSDIYPSMLNSLDSAISTLDASGDKITNDIIYDGDITKWKKFGYSLMLRMAMRLTKVDAATAQKYAEKAYAGGTFSSVDDNAFINFDNANGYNNANTSALQVPEDFSQVRWSKPLMDFLKAGNDPRVSVIAEIPENGTTNNNDKTLDGDHTFAKQIGMPSGYDQNGGATDISKEPNYPGASPADASINGDAAFAVGLYSRPTAALYTRSLSTPGFILTYAETELLLAEAAVRGWNVGNASTHYHNGVSAALQSYGTFNSVGEISATEAETYATAHPLVTSSTEASLAQINMQFWATTGTLFNFIEAWNNWRRSGYPVLTPVNYAGNFSGGQIPRRETYPSTEPSTNGENYNAGVSSNGGDTWTNRVWWDKE</sequence>
<dbReference type="Proteomes" id="UP000199031">
    <property type="component" value="Unassembled WGS sequence"/>
</dbReference>
<feature type="chain" id="PRO_5011482144" evidence="2">
    <location>
        <begin position="17"/>
        <end position="541"/>
    </location>
</feature>
<feature type="region of interest" description="Disordered" evidence="1">
    <location>
        <begin position="499"/>
        <end position="526"/>
    </location>
</feature>
<dbReference type="Gene3D" id="1.25.40.390">
    <property type="match status" value="1"/>
</dbReference>
<organism evidence="3 4">
    <name type="scientific">Parafilimonas terrae</name>
    <dbReference type="NCBI Taxonomy" id="1465490"/>
    <lineage>
        <taxon>Bacteria</taxon>
        <taxon>Pseudomonadati</taxon>
        <taxon>Bacteroidota</taxon>
        <taxon>Chitinophagia</taxon>
        <taxon>Chitinophagales</taxon>
        <taxon>Chitinophagaceae</taxon>
        <taxon>Parafilimonas</taxon>
    </lineage>
</organism>
<reference evidence="3 4" key="1">
    <citation type="submission" date="2016-10" db="EMBL/GenBank/DDBJ databases">
        <authorList>
            <person name="de Groot N.N."/>
        </authorList>
    </citation>
    <scope>NUCLEOTIDE SEQUENCE [LARGE SCALE GENOMIC DNA]</scope>
    <source>
        <strain evidence="3 4">DSM 28286</strain>
    </source>
</reference>
<gene>
    <name evidence="3" type="ORF">SAMN05444277_101932</name>
</gene>
<feature type="signal peptide" evidence="2">
    <location>
        <begin position="1"/>
        <end position="16"/>
    </location>
</feature>
<evidence type="ECO:0000256" key="2">
    <source>
        <dbReference type="SAM" id="SignalP"/>
    </source>
</evidence>
<dbReference type="InterPro" id="IPR011990">
    <property type="entry name" value="TPR-like_helical_dom_sf"/>
</dbReference>
<feature type="compositionally biased region" description="Polar residues" evidence="1">
    <location>
        <begin position="508"/>
        <end position="526"/>
    </location>
</feature>
<dbReference type="InterPro" id="IPR041662">
    <property type="entry name" value="SusD-like_2"/>
</dbReference>
<name>A0A1I5SUH5_9BACT</name>